<dbReference type="PROSITE" id="PS51737">
    <property type="entry name" value="RECOMBINASE_DNA_BIND"/>
    <property type="match status" value="1"/>
</dbReference>
<dbReference type="Proteomes" id="UP001501116">
    <property type="component" value="Unassembled WGS sequence"/>
</dbReference>
<dbReference type="Pfam" id="PF07508">
    <property type="entry name" value="Recombinase"/>
    <property type="match status" value="1"/>
</dbReference>
<dbReference type="InterPro" id="IPR036162">
    <property type="entry name" value="Resolvase-like_N_sf"/>
</dbReference>
<evidence type="ECO:0000259" key="1">
    <source>
        <dbReference type="PROSITE" id="PS51737"/>
    </source>
</evidence>
<reference evidence="2 3" key="1">
    <citation type="journal article" date="2019" name="Int. J. Syst. Evol. Microbiol.">
        <title>The Global Catalogue of Microorganisms (GCM) 10K type strain sequencing project: providing services to taxonomists for standard genome sequencing and annotation.</title>
        <authorList>
            <consortium name="The Broad Institute Genomics Platform"/>
            <consortium name="The Broad Institute Genome Sequencing Center for Infectious Disease"/>
            <person name="Wu L."/>
            <person name="Ma J."/>
        </authorList>
    </citation>
    <scope>NUCLEOTIDE SEQUENCE [LARGE SCALE GENOMIC DNA]</scope>
    <source>
        <strain evidence="2 3">JCM 14545</strain>
    </source>
</reference>
<dbReference type="InterPro" id="IPR006119">
    <property type="entry name" value="Resolv_N"/>
</dbReference>
<dbReference type="Gene3D" id="3.90.1750.20">
    <property type="entry name" value="Putative Large Serine Recombinase, Chain B, Domain 2"/>
    <property type="match status" value="1"/>
</dbReference>
<dbReference type="Gene3D" id="3.40.50.1390">
    <property type="entry name" value="Resolvase, N-terminal catalytic domain"/>
    <property type="match status" value="1"/>
</dbReference>
<dbReference type="PANTHER" id="PTHR30461">
    <property type="entry name" value="DNA-INVERTASE FROM LAMBDOID PROPHAGE"/>
    <property type="match status" value="1"/>
</dbReference>
<accession>A0ABN2R0R6</accession>
<name>A0ABN2R0R6_9PSEU</name>
<protein>
    <submittedName>
        <fullName evidence="2">Recombinase family protein</fullName>
    </submittedName>
</protein>
<dbReference type="InterPro" id="IPR011109">
    <property type="entry name" value="DNA_bind_recombinase_dom"/>
</dbReference>
<organism evidence="2 3">
    <name type="scientific">Amycolatopsis minnesotensis</name>
    <dbReference type="NCBI Taxonomy" id="337894"/>
    <lineage>
        <taxon>Bacteria</taxon>
        <taxon>Bacillati</taxon>
        <taxon>Actinomycetota</taxon>
        <taxon>Actinomycetes</taxon>
        <taxon>Pseudonocardiales</taxon>
        <taxon>Pseudonocardiaceae</taxon>
        <taxon>Amycolatopsis</taxon>
    </lineage>
</organism>
<feature type="domain" description="Recombinase" evidence="1">
    <location>
        <begin position="202"/>
        <end position="312"/>
    </location>
</feature>
<evidence type="ECO:0000313" key="3">
    <source>
        <dbReference type="Proteomes" id="UP001501116"/>
    </source>
</evidence>
<dbReference type="PANTHER" id="PTHR30461:SF23">
    <property type="entry name" value="DNA RECOMBINASE-RELATED"/>
    <property type="match status" value="1"/>
</dbReference>
<keyword evidence="3" id="KW-1185">Reference proteome</keyword>
<dbReference type="SMART" id="SM00857">
    <property type="entry name" value="Resolvase"/>
    <property type="match status" value="1"/>
</dbReference>
<gene>
    <name evidence="2" type="ORF">GCM10009754_35760</name>
</gene>
<dbReference type="SUPFAM" id="SSF53041">
    <property type="entry name" value="Resolvase-like"/>
    <property type="match status" value="1"/>
</dbReference>
<dbReference type="InterPro" id="IPR050639">
    <property type="entry name" value="SSR_resolvase"/>
</dbReference>
<sequence length="523" mass="57900">MTVRGMTRTVISPVQAIIYLRLSELRDDDLNENGDGKTFSSREKKLRDLADRLGWEVVKVIIENDINRKNGKARNASAFKRRKVTLPDGTTAMRVVRPGFQETLRLLKAGHANGILAEDLDRTMRDPRDLEDFIDIAEEQKVNARSLSGSLTFTDGGTDAEIQMARTMVMVANAHSRATSRRVTQGMERLARNGQWKGGGRPFGFEADGVTQIPAEADVVRHYSERLLQLNRGTGKLWSLRSLAAELQEGNVTPVSGCRWTGTILRNVLRRPRNAGISTYRGEEVGRLPGTPIVDEATFRAIARLLADRSRICGGAPPQWLGSGIYLCGIHADGTKCQIGQSGVPLKSGEYARRYICSEQNHIGRNAVNLDTYVQATLINRIARDPDFVESFIPRPSQPDVDTVALQSEAAAIRVNLDGLAEDRALGLITRDQMLSGTKMAQDRLMKINRLLTTAIVESPLTSLVGIDDVDAMWATQPMSVKRFAVDTLMEVTVHVSGRRGRGFHPDTIDLRFRTPDELEDAT</sequence>
<dbReference type="InterPro" id="IPR038109">
    <property type="entry name" value="DNA_bind_recomb_sf"/>
</dbReference>
<proteinExistence type="predicted"/>
<dbReference type="EMBL" id="BAAANN010000013">
    <property type="protein sequence ID" value="GAA1961617.1"/>
    <property type="molecule type" value="Genomic_DNA"/>
</dbReference>
<dbReference type="CDD" id="cd00338">
    <property type="entry name" value="Ser_Recombinase"/>
    <property type="match status" value="1"/>
</dbReference>
<comment type="caution">
    <text evidence="2">The sequence shown here is derived from an EMBL/GenBank/DDBJ whole genome shotgun (WGS) entry which is preliminary data.</text>
</comment>
<dbReference type="Pfam" id="PF00239">
    <property type="entry name" value="Resolvase"/>
    <property type="match status" value="1"/>
</dbReference>
<evidence type="ECO:0000313" key="2">
    <source>
        <dbReference type="EMBL" id="GAA1961617.1"/>
    </source>
</evidence>